<accession>A0AA85BN45</accession>
<evidence type="ECO:0000313" key="2">
    <source>
        <dbReference type="WBParaSite" id="SMTH1_66220.1"/>
    </source>
</evidence>
<name>A0AA85BN45_9TREM</name>
<proteinExistence type="predicted"/>
<organism evidence="1 2">
    <name type="scientific">Schistosoma mattheei</name>
    <dbReference type="NCBI Taxonomy" id="31246"/>
    <lineage>
        <taxon>Eukaryota</taxon>
        <taxon>Metazoa</taxon>
        <taxon>Spiralia</taxon>
        <taxon>Lophotrochozoa</taxon>
        <taxon>Platyhelminthes</taxon>
        <taxon>Trematoda</taxon>
        <taxon>Digenea</taxon>
        <taxon>Strigeidida</taxon>
        <taxon>Schistosomatoidea</taxon>
        <taxon>Schistosomatidae</taxon>
        <taxon>Schistosoma</taxon>
    </lineage>
</organism>
<protein>
    <submittedName>
        <fullName evidence="2">Uncharacterized protein</fullName>
    </submittedName>
</protein>
<dbReference type="Proteomes" id="UP000050791">
    <property type="component" value="Unassembled WGS sequence"/>
</dbReference>
<reference evidence="2" key="1">
    <citation type="submission" date="2023-11" db="UniProtKB">
        <authorList>
            <consortium name="WormBaseParasite"/>
        </authorList>
    </citation>
    <scope>IDENTIFICATION</scope>
</reference>
<dbReference type="AlphaFoldDB" id="A0AA85BN45"/>
<evidence type="ECO:0000313" key="1">
    <source>
        <dbReference type="Proteomes" id="UP000050791"/>
    </source>
</evidence>
<dbReference type="WBParaSite" id="SMTH1_66220.1">
    <property type="protein sequence ID" value="SMTH1_66220.1"/>
    <property type="gene ID" value="SMTH1_66220"/>
</dbReference>
<sequence length="93" mass="11140">MTDECRRLQNTRYNKILIEQINPNLTYSSVNAITRLRVQKLRILETTHNNSTNGCWLCGDWHYVRLSAFKEHEFQMCNKRRHKEGYCPTNHIS</sequence>